<evidence type="ECO:0000313" key="1">
    <source>
        <dbReference type="EMBL" id="MBJ6373630.1"/>
    </source>
</evidence>
<reference evidence="1" key="1">
    <citation type="submission" date="2020-12" db="EMBL/GenBank/DDBJ databases">
        <title>Sedimentitalea sp. nov., isolated from sand in Incheon.</title>
        <authorList>
            <person name="Kim W."/>
        </authorList>
    </citation>
    <scope>NUCLEOTIDE SEQUENCE</scope>
    <source>
        <strain evidence="1">CAU 1593</strain>
    </source>
</reference>
<sequence length="98" mass="10708">MAYATISTWKLNEPLKDEDVLWRTMQDKYVPMSKALGAGQVLVINIAEGESAIVSVYPDQAARDAAEAKIAELRKTAGSEFNATMTGEMRGEVRAQSD</sequence>
<proteinExistence type="predicted"/>
<dbReference type="EMBL" id="JAELVR010000017">
    <property type="protein sequence ID" value="MBJ6373630.1"/>
    <property type="molecule type" value="Genomic_DNA"/>
</dbReference>
<organism evidence="1 2">
    <name type="scientific">Sedimentitalea arenosa</name>
    <dbReference type="NCBI Taxonomy" id="2798803"/>
    <lineage>
        <taxon>Bacteria</taxon>
        <taxon>Pseudomonadati</taxon>
        <taxon>Pseudomonadota</taxon>
        <taxon>Alphaproteobacteria</taxon>
        <taxon>Rhodobacterales</taxon>
        <taxon>Paracoccaceae</taxon>
        <taxon>Sedimentitalea</taxon>
    </lineage>
</organism>
<keyword evidence="2" id="KW-1185">Reference proteome</keyword>
<name>A0A8J7J4G3_9RHOB</name>
<gene>
    <name evidence="1" type="ORF">JF290_19085</name>
</gene>
<dbReference type="Proteomes" id="UP000619079">
    <property type="component" value="Unassembled WGS sequence"/>
</dbReference>
<comment type="caution">
    <text evidence="1">The sequence shown here is derived from an EMBL/GenBank/DDBJ whole genome shotgun (WGS) entry which is preliminary data.</text>
</comment>
<dbReference type="AlphaFoldDB" id="A0A8J7J4G3"/>
<accession>A0A8J7J4G3</accession>
<protein>
    <submittedName>
        <fullName evidence="1">Uncharacterized protein</fullName>
    </submittedName>
</protein>
<evidence type="ECO:0000313" key="2">
    <source>
        <dbReference type="Proteomes" id="UP000619079"/>
    </source>
</evidence>
<dbReference type="RefSeq" id="WP_199026503.1">
    <property type="nucleotide sequence ID" value="NZ_JAELVR010000017.1"/>
</dbReference>